<keyword evidence="1" id="KW-0645">Protease</keyword>
<dbReference type="SUPFAM" id="SSF53300">
    <property type="entry name" value="vWA-like"/>
    <property type="match status" value="1"/>
</dbReference>
<organism evidence="11 12">
    <name type="scientific">Candidatus Mediterraneibacter stercoravium</name>
    <dbReference type="NCBI Taxonomy" id="2838685"/>
    <lineage>
        <taxon>Bacteria</taxon>
        <taxon>Bacillati</taxon>
        <taxon>Bacillota</taxon>
        <taxon>Clostridia</taxon>
        <taxon>Lachnospirales</taxon>
        <taxon>Lachnospiraceae</taxon>
        <taxon>Mediterraneibacter</taxon>
    </lineage>
</organism>
<dbReference type="InterPro" id="IPR001304">
    <property type="entry name" value="C-type_lectin-like"/>
</dbReference>
<keyword evidence="8" id="KW-0472">Membrane</keyword>
<dbReference type="InterPro" id="IPR016186">
    <property type="entry name" value="C-type_lectin-like/link_sf"/>
</dbReference>
<evidence type="ECO:0000256" key="3">
    <source>
        <dbReference type="ARBA" id="ARBA00022729"/>
    </source>
</evidence>
<dbReference type="GO" id="GO:0006508">
    <property type="term" value="P:proteolysis"/>
    <property type="evidence" value="ECO:0007669"/>
    <property type="project" value="UniProtKB-KW"/>
</dbReference>
<dbReference type="PANTHER" id="PTHR33794">
    <property type="entry name" value="BACILLOLYSIN"/>
    <property type="match status" value="1"/>
</dbReference>
<accession>A0A9D2K2Q1</accession>
<evidence type="ECO:0000259" key="9">
    <source>
        <dbReference type="PROSITE" id="PS50041"/>
    </source>
</evidence>
<feature type="compositionally biased region" description="Acidic residues" evidence="7">
    <location>
        <begin position="1298"/>
        <end position="1315"/>
    </location>
</feature>
<dbReference type="PROSITE" id="PS50234">
    <property type="entry name" value="VWFA"/>
    <property type="match status" value="1"/>
</dbReference>
<gene>
    <name evidence="11" type="ORF">H9723_06880</name>
</gene>
<dbReference type="Pfam" id="PF00059">
    <property type="entry name" value="Lectin_C"/>
    <property type="match status" value="1"/>
</dbReference>
<dbReference type="Pfam" id="PF01447">
    <property type="entry name" value="Peptidase_M4"/>
    <property type="match status" value="1"/>
</dbReference>
<keyword evidence="6" id="KW-0482">Metalloprotease</keyword>
<protein>
    <submittedName>
        <fullName evidence="11">VWA domain-containing protein</fullName>
    </submittedName>
</protein>
<sequence length="1471" mass="161697">MLKKIMLRILSVLTVLSLVFIPAAGAWNLWGLIMALVILIPAAVLFISTFMKTRVISGVISLLGMVFMTVYLTAAGLMEGPGYLFDPTAGSPAAGVWTALALFALAFIICIVRRKRKKKKAEGDRYCPQCGEKLSGSAAFCRRCGCRLDPPGGENGGKKDGGGPGWPRGVAAILCLIVILTGMFGTAVSSGLIDIPFLTELGKVSDASKFTALTGNFTNIAVTDGELAIAAAQDASAMLGFENAADELTSKNTTVSGEYTYYRLQQNYQGIPVYGRTFVVAADAQGNARGITANASDTDTSVSLEASLTQEQAEASVAQYIEDNFADVDTASLSVDELSEDKLAIYDLDNEEPVLVYVLGVYAQDCSAEVLISASDGHIVLFNDLADYAQSEFTCQGQEKEQEFIAEQGESENSMVYESPSGTQITVSVPGDGHKYDWYYDENHDVVTWKGEEAPDKSAVDAMANITGIYGYFYETFERDSFSGEGEDISVFVHVDGYRSWSNERKDMTNNAFYWPSPNGSVIAFCRNYDDSGASVTEYSAMADVSGHEYMHGIVRYTSGLSNTSDNEMPDAVNEALGDIMGYCAEAYINGGEIDWTSSVRTSYEGRAESSGYIYHMDDYNDSTSECHTASTIISHAACLMYTGLDGKEESLSREDIEKLWYNANLIFPSDCTFSTVRECVEMTADMLGFSEEKKDCIEAAFDEVGIDGRQEDSEEYSPDMELTVLDREGAQYDDYTVNVEGERKTGLFGLFHEDYSDEIKVSDSGPVDLGLPEGTYIIKVSDNVDSTRVFSRTVEIKDGSDRTDLSISTNFGMDYTVSSPVQFSVYDINNVRYGEYTLNIYGTVDREEGVSEDYEYSMDYGSEEPVRLDLEAGKYTFTLRDLQDSSKTKEFTVRVKAEALVSDLKVSTDFGHKAGEFSEAAVPPGAQEFDGHYYYIYRFEGDVDSWEEAKAFCEERGGYLATATSDKENEFIWTLLDHFGYSRAFFGMYDAGYDEWKWANGETFGYSGWADGEPGFSGGRYGVYYQGGSEEWHSGDVGYGTELDGTGFICEWGEYEMADAEVVGTSAKRTTSDERDIVLVLDVSGSMDGEPIEETIDASVKFVDSVLEEDASIGVVTYSSQAGVISDFSMDRDILETSITQIGSGGGTNMEDGLSTAYEMLSYSNARKRIIVLMSDGMPNQGKEGEELTAYADGIKEDDVYIYTLGFFSSLSESEKASAQSLLEDIASEGCHYEVDSAENLRFFFNDIADQISGQQYIYIRIACPVDVKVTCNGETLDSSEESLNTRTDFGTLTFEESGEDQSEETDTGQDAYEDTGQSGSLFGILNQTQNGDDREEETDDRIKVLRLKDNTEYDIEIEGTGEGTMDYTIGFMDDTGEYSDFRRFEDINITRTTEIDTVAKSSGDTFLNVDEDGDGRYDLRYRAGANGVGEIVDYTYLIFIAAGAAAVLVILITILVIRRKIKKRRMAGK</sequence>
<feature type="region of interest" description="Disordered" evidence="7">
    <location>
        <begin position="1295"/>
        <end position="1340"/>
    </location>
</feature>
<feature type="transmembrane region" description="Helical" evidence="8">
    <location>
        <begin position="1436"/>
        <end position="1459"/>
    </location>
</feature>
<dbReference type="GO" id="GO:0004222">
    <property type="term" value="F:metalloendopeptidase activity"/>
    <property type="evidence" value="ECO:0007669"/>
    <property type="project" value="InterPro"/>
</dbReference>
<dbReference type="InterPro" id="IPR050728">
    <property type="entry name" value="Zinc_Metalloprotease_M4"/>
</dbReference>
<evidence type="ECO:0000313" key="12">
    <source>
        <dbReference type="Proteomes" id="UP000824116"/>
    </source>
</evidence>
<dbReference type="CDD" id="cd00037">
    <property type="entry name" value="CLECT"/>
    <property type="match status" value="1"/>
</dbReference>
<feature type="domain" description="C-type lectin" evidence="9">
    <location>
        <begin position="930"/>
        <end position="1035"/>
    </location>
</feature>
<evidence type="ECO:0000259" key="10">
    <source>
        <dbReference type="PROSITE" id="PS50234"/>
    </source>
</evidence>
<dbReference type="Pfam" id="PF07504">
    <property type="entry name" value="FTP"/>
    <property type="match status" value="1"/>
</dbReference>
<keyword evidence="5" id="KW-0862">Zinc</keyword>
<evidence type="ECO:0000256" key="1">
    <source>
        <dbReference type="ARBA" id="ARBA00022670"/>
    </source>
</evidence>
<dbReference type="PROSITE" id="PS50041">
    <property type="entry name" value="C_TYPE_LECTIN_2"/>
    <property type="match status" value="1"/>
</dbReference>
<dbReference type="PANTHER" id="PTHR33794:SF1">
    <property type="entry name" value="BACILLOLYSIN"/>
    <property type="match status" value="1"/>
</dbReference>
<dbReference type="InterPro" id="IPR016187">
    <property type="entry name" value="CTDL_fold"/>
</dbReference>
<evidence type="ECO:0000256" key="2">
    <source>
        <dbReference type="ARBA" id="ARBA00022723"/>
    </source>
</evidence>
<evidence type="ECO:0000256" key="7">
    <source>
        <dbReference type="SAM" id="MobiDB-lite"/>
    </source>
</evidence>
<keyword evidence="4" id="KW-0378">Hydrolase</keyword>
<evidence type="ECO:0000256" key="5">
    <source>
        <dbReference type="ARBA" id="ARBA00022833"/>
    </source>
</evidence>
<dbReference type="Gene3D" id="3.40.50.410">
    <property type="entry name" value="von Willebrand factor, type A domain"/>
    <property type="match status" value="1"/>
</dbReference>
<dbReference type="Gene3D" id="1.10.390.10">
    <property type="entry name" value="Neutral Protease Domain 2"/>
    <property type="match status" value="1"/>
</dbReference>
<dbReference type="Proteomes" id="UP000824116">
    <property type="component" value="Unassembled WGS sequence"/>
</dbReference>
<feature type="transmembrane region" description="Helical" evidence="8">
    <location>
        <begin position="29"/>
        <end position="48"/>
    </location>
</feature>
<evidence type="ECO:0000313" key="11">
    <source>
        <dbReference type="EMBL" id="HIZ74949.1"/>
    </source>
</evidence>
<feature type="compositionally biased region" description="Polar residues" evidence="7">
    <location>
        <begin position="1317"/>
        <end position="1332"/>
    </location>
</feature>
<dbReference type="Gene3D" id="3.10.450.490">
    <property type="match status" value="1"/>
</dbReference>
<keyword evidence="2" id="KW-0479">Metal-binding</keyword>
<name>A0A9D2K2Q1_9FIRM</name>
<reference evidence="11" key="2">
    <citation type="submission" date="2021-04" db="EMBL/GenBank/DDBJ databases">
        <authorList>
            <person name="Gilroy R."/>
        </authorList>
    </citation>
    <scope>NUCLEOTIDE SEQUENCE</scope>
    <source>
        <strain evidence="11">CHK196-3914</strain>
    </source>
</reference>
<dbReference type="InterPro" id="IPR036465">
    <property type="entry name" value="vWFA_dom_sf"/>
</dbReference>
<feature type="transmembrane region" description="Helical" evidence="8">
    <location>
        <begin position="5"/>
        <end position="23"/>
    </location>
</feature>
<evidence type="ECO:0000256" key="8">
    <source>
        <dbReference type="SAM" id="Phobius"/>
    </source>
</evidence>
<dbReference type="InterPro" id="IPR011096">
    <property type="entry name" value="FTP_domain"/>
</dbReference>
<comment type="caution">
    <text evidence="11">The sequence shown here is derived from an EMBL/GenBank/DDBJ whole genome shotgun (WGS) entry which is preliminary data.</text>
</comment>
<evidence type="ECO:0000256" key="6">
    <source>
        <dbReference type="ARBA" id="ARBA00023049"/>
    </source>
</evidence>
<feature type="transmembrane region" description="Helical" evidence="8">
    <location>
        <begin position="94"/>
        <end position="112"/>
    </location>
</feature>
<dbReference type="Gene3D" id="3.10.170.10">
    <property type="match status" value="1"/>
</dbReference>
<dbReference type="EMBL" id="DXAY01000161">
    <property type="protein sequence ID" value="HIZ74949.1"/>
    <property type="molecule type" value="Genomic_DNA"/>
</dbReference>
<dbReference type="SMART" id="SM00327">
    <property type="entry name" value="VWA"/>
    <property type="match status" value="1"/>
</dbReference>
<evidence type="ECO:0000256" key="4">
    <source>
        <dbReference type="ARBA" id="ARBA00022801"/>
    </source>
</evidence>
<keyword evidence="8" id="KW-1133">Transmembrane helix</keyword>
<proteinExistence type="predicted"/>
<dbReference type="InterPro" id="IPR001570">
    <property type="entry name" value="Peptidase_M4_C_domain"/>
</dbReference>
<dbReference type="InterPro" id="IPR013856">
    <property type="entry name" value="Peptidase_M4_domain"/>
</dbReference>
<dbReference type="Pfam" id="PF02868">
    <property type="entry name" value="Peptidase_M4_C"/>
    <property type="match status" value="1"/>
</dbReference>
<dbReference type="GO" id="GO:0046872">
    <property type="term" value="F:metal ion binding"/>
    <property type="evidence" value="ECO:0007669"/>
    <property type="project" value="UniProtKB-KW"/>
</dbReference>
<feature type="transmembrane region" description="Helical" evidence="8">
    <location>
        <begin position="169"/>
        <end position="193"/>
    </location>
</feature>
<dbReference type="Gene3D" id="3.10.100.10">
    <property type="entry name" value="Mannose-Binding Protein A, subunit A"/>
    <property type="match status" value="1"/>
</dbReference>
<feature type="domain" description="VWFA" evidence="10">
    <location>
        <begin position="1077"/>
        <end position="1249"/>
    </location>
</feature>
<dbReference type="Pfam" id="PF00092">
    <property type="entry name" value="VWA"/>
    <property type="match status" value="1"/>
</dbReference>
<keyword evidence="3" id="KW-0732">Signal</keyword>
<reference evidence="11" key="1">
    <citation type="journal article" date="2021" name="PeerJ">
        <title>Extensive microbial diversity within the chicken gut microbiome revealed by metagenomics and culture.</title>
        <authorList>
            <person name="Gilroy R."/>
            <person name="Ravi A."/>
            <person name="Getino M."/>
            <person name="Pursley I."/>
            <person name="Horton D.L."/>
            <person name="Alikhan N.F."/>
            <person name="Baker D."/>
            <person name="Gharbi K."/>
            <person name="Hall N."/>
            <person name="Watson M."/>
            <person name="Adriaenssens E.M."/>
            <person name="Foster-Nyarko E."/>
            <person name="Jarju S."/>
            <person name="Secka A."/>
            <person name="Antonio M."/>
            <person name="Oren A."/>
            <person name="Chaudhuri R.R."/>
            <person name="La Ragione R."/>
            <person name="Hildebrand F."/>
            <person name="Pallen M.J."/>
        </authorList>
    </citation>
    <scope>NUCLEOTIDE SEQUENCE</scope>
    <source>
        <strain evidence="11">CHK196-3914</strain>
    </source>
</reference>
<keyword evidence="8" id="KW-0812">Transmembrane</keyword>
<dbReference type="SMART" id="SM00034">
    <property type="entry name" value="CLECT"/>
    <property type="match status" value="1"/>
</dbReference>
<dbReference type="InterPro" id="IPR002035">
    <property type="entry name" value="VWF_A"/>
</dbReference>
<dbReference type="SUPFAM" id="SSF56436">
    <property type="entry name" value="C-type lectin-like"/>
    <property type="match status" value="1"/>
</dbReference>
<dbReference type="InterPro" id="IPR027268">
    <property type="entry name" value="Peptidase_M4/M1_CTD_sf"/>
</dbReference>
<dbReference type="SUPFAM" id="SSF55486">
    <property type="entry name" value="Metalloproteases ('zincins'), catalytic domain"/>
    <property type="match status" value="1"/>
</dbReference>
<feature type="transmembrane region" description="Helical" evidence="8">
    <location>
        <begin position="55"/>
        <end position="74"/>
    </location>
</feature>
<dbReference type="CDD" id="cd00198">
    <property type="entry name" value="vWFA"/>
    <property type="match status" value="1"/>
</dbReference>